<organism evidence="1 2">
    <name type="scientific">Fusarium culmorum</name>
    <dbReference type="NCBI Taxonomy" id="5516"/>
    <lineage>
        <taxon>Eukaryota</taxon>
        <taxon>Fungi</taxon>
        <taxon>Dikarya</taxon>
        <taxon>Ascomycota</taxon>
        <taxon>Pezizomycotina</taxon>
        <taxon>Sordariomycetes</taxon>
        <taxon>Hypocreomycetidae</taxon>
        <taxon>Hypocreales</taxon>
        <taxon>Nectriaceae</taxon>
        <taxon>Fusarium</taxon>
    </lineage>
</organism>
<dbReference type="EMBL" id="PVEM01000006">
    <property type="protein sequence ID" value="PTD07512.1"/>
    <property type="molecule type" value="Genomic_DNA"/>
</dbReference>
<evidence type="ECO:0000313" key="1">
    <source>
        <dbReference type="EMBL" id="PTD07512.1"/>
    </source>
</evidence>
<accession>A0A2T4GVD4</accession>
<dbReference type="AlphaFoldDB" id="A0A2T4GVD4"/>
<dbReference type="Proteomes" id="UP000241587">
    <property type="component" value="Unassembled WGS sequence"/>
</dbReference>
<name>A0A2T4GVD4_FUSCU</name>
<dbReference type="OrthoDB" id="2922289at2759"/>
<dbReference type="PANTHER" id="PTHR40788">
    <property type="entry name" value="CLR5 DOMAIN-CONTAINING PROTEIN-RELATED"/>
    <property type="match status" value="1"/>
</dbReference>
<reference evidence="1 2" key="1">
    <citation type="submission" date="2018-02" db="EMBL/GenBank/DDBJ databases">
        <title>Fusarium culmorum secondary metabolites in fungal-bacterial-plant interactions.</title>
        <authorList>
            <person name="Schmidt R."/>
        </authorList>
    </citation>
    <scope>NUCLEOTIDE SEQUENCE [LARGE SCALE GENOMIC DNA]</scope>
    <source>
        <strain evidence="1 2">PV</strain>
    </source>
</reference>
<sequence>MSDPVTENLEEHDARRKDIVSLAREYMRSGRWEASWGTFDDDMREEIRSGCFQDMPEIPAPDEAREEVRENSKKVFDTYNLLNQIIQRHETTIQRRWIKKTHEQRRVILLKAWPYMPKMHRPDIKAFQVEDQDKRSSKYGSKFKKCYMCPQSNQEDLSQPKLMLFAKHTSNLQAQVRILDFLVDCCHQILHEIPPGDLTSSAYPIQPEPTLKTGIDESGYQSMVIMAAEAVYKVPSDLDIDRLTSLLKSQMLETEDRVWSL</sequence>
<proteinExistence type="predicted"/>
<keyword evidence="2" id="KW-1185">Reference proteome</keyword>
<protein>
    <submittedName>
        <fullName evidence="1">Uncharacterized protein</fullName>
    </submittedName>
</protein>
<evidence type="ECO:0000313" key="2">
    <source>
        <dbReference type="Proteomes" id="UP000241587"/>
    </source>
</evidence>
<comment type="caution">
    <text evidence="1">The sequence shown here is derived from an EMBL/GenBank/DDBJ whole genome shotgun (WGS) entry which is preliminary data.</text>
</comment>
<gene>
    <name evidence="1" type="ORF">FCULG_00007100</name>
</gene>
<dbReference type="PANTHER" id="PTHR40788:SF2">
    <property type="entry name" value="CLR5 DOMAIN-CONTAINING PROTEIN"/>
    <property type="match status" value="1"/>
</dbReference>